<evidence type="ECO:0008006" key="3">
    <source>
        <dbReference type="Google" id="ProtNLM"/>
    </source>
</evidence>
<dbReference type="Gene3D" id="3.40.50.150">
    <property type="entry name" value="Vaccinia Virus protein VP39"/>
    <property type="match status" value="1"/>
</dbReference>
<evidence type="ECO:0000313" key="2">
    <source>
        <dbReference type="Proteomes" id="UP001318682"/>
    </source>
</evidence>
<dbReference type="Pfam" id="PF13489">
    <property type="entry name" value="Methyltransf_23"/>
    <property type="match status" value="1"/>
</dbReference>
<organism evidence="1 2">
    <name type="scientific">Roseobacter fucihabitans</name>
    <dbReference type="NCBI Taxonomy" id="1537242"/>
    <lineage>
        <taxon>Bacteria</taxon>
        <taxon>Pseudomonadati</taxon>
        <taxon>Pseudomonadota</taxon>
        <taxon>Alphaproteobacteria</taxon>
        <taxon>Rhodobacterales</taxon>
        <taxon>Roseobacteraceae</taxon>
        <taxon>Roseobacter</taxon>
    </lineage>
</organism>
<dbReference type="EMBL" id="CP143423">
    <property type="protein sequence ID" value="WVX47083.1"/>
    <property type="molecule type" value="Genomic_DNA"/>
</dbReference>
<accession>A0ABZ2BMR3</accession>
<name>A0ABZ2BMR3_9RHOB</name>
<dbReference type="InterPro" id="IPR029063">
    <property type="entry name" value="SAM-dependent_MTases_sf"/>
</dbReference>
<reference evidence="2" key="2">
    <citation type="submission" date="2024-01" db="EMBL/GenBank/DDBJ databases">
        <title>Roseobacter fucihabitans sp. nov., isolated from the brown alga Fucus spiralis.</title>
        <authorList>
            <person name="Hahnke S."/>
            <person name="Berger M."/>
            <person name="Schlingloff A."/>
            <person name="Athale I."/>
            <person name="Neumann-Schaal M."/>
            <person name="Adenaya A."/>
            <person name="Poehlein A."/>
            <person name="Daniel R."/>
            <person name="Pertersen J."/>
            <person name="Brinkhoff T."/>
        </authorList>
    </citation>
    <scope>NUCLEOTIDE SEQUENCE [LARGE SCALE GENOMIC DNA]</scope>
    <source>
        <strain evidence="2">B14</strain>
    </source>
</reference>
<keyword evidence="2" id="KW-1185">Reference proteome</keyword>
<dbReference type="Proteomes" id="UP001318682">
    <property type="component" value="Chromosome"/>
</dbReference>
<dbReference type="SUPFAM" id="SSF53335">
    <property type="entry name" value="S-adenosyl-L-methionine-dependent methyltransferases"/>
    <property type="match status" value="1"/>
</dbReference>
<proteinExistence type="predicted"/>
<dbReference type="RefSeq" id="WP_187428033.1">
    <property type="nucleotide sequence ID" value="NZ_CP143423.1"/>
</dbReference>
<dbReference type="PANTHER" id="PTHR43861">
    <property type="entry name" value="TRANS-ACONITATE 2-METHYLTRANSFERASE-RELATED"/>
    <property type="match status" value="1"/>
</dbReference>
<gene>
    <name evidence="1" type="ORF">ROLI_001480</name>
</gene>
<evidence type="ECO:0000313" key="1">
    <source>
        <dbReference type="EMBL" id="WVX47083.1"/>
    </source>
</evidence>
<dbReference type="CDD" id="cd02440">
    <property type="entry name" value="AdoMet_MTases"/>
    <property type="match status" value="1"/>
</dbReference>
<protein>
    <recommendedName>
        <fullName evidence="3">Methyltransferase domain-containing protein</fullName>
    </recommendedName>
</protein>
<sequence>MRDEETARKAKAGSQIAASYHTYFTSGQYDKRYPSPNKTTWQRICQLVTPSTHLIDFGCGSGRYLLRLQGKVARAAGFDISPAAIALIRERAALSGWDDLEILGPAPEALQGYIDRVGQADVVLCLFGVLGHIQDAHIRHEALLQMHRALKPGTGRLLVSVPNMARRFYAEQRVAGADATGSIEYERHMDGAHVVLPYQLYDPARLCRELAEAGFELRGLGAESVLPESWLLNNAFARWGDGVVTPLCPARWGYGIIAEAAPI</sequence>
<reference evidence="1 2" key="1">
    <citation type="submission" date="2015-07" db="EMBL/GenBank/DDBJ databases">
        <authorList>
            <person name="Voget S."/>
            <person name="Dogs M."/>
            <person name="Brinkhoff T.H."/>
            <person name="Daniel R."/>
        </authorList>
    </citation>
    <scope>NUCLEOTIDE SEQUENCE [LARGE SCALE GENOMIC DNA]</scope>
    <source>
        <strain evidence="1 2">B14</strain>
    </source>
</reference>